<evidence type="ECO:0000259" key="2">
    <source>
        <dbReference type="Pfam" id="PF10373"/>
    </source>
</evidence>
<protein>
    <recommendedName>
        <fullName evidence="2">DNA/RNA-binding domain-containing protein</fullName>
    </recommendedName>
</protein>
<feature type="region of interest" description="Disordered" evidence="1">
    <location>
        <begin position="161"/>
        <end position="181"/>
    </location>
</feature>
<dbReference type="GO" id="GO:0070034">
    <property type="term" value="F:telomerase RNA binding"/>
    <property type="evidence" value="ECO:0007669"/>
    <property type="project" value="TreeGrafter"/>
</dbReference>
<sequence length="1048" mass="111139">MAVGGAAQLVAAARSKGASGVPSPKWLETGQPVQYWSTSKSKWVGAVVKAVDEKGAVQLSVKPRVWVGLLEQAAKVRREPVCFASGDENLVDLSAESVSRLREPPLAKEVGPPQPTEHTVTEVPMSVANAALSDSTPRQPDRSRALFSLFAGWDGKRQEGVSSGGEGLAAAGEEGLGSSGKVVPISSLEQDRVMHRLAQQRPSLPKDDPGTQKSLRPIAYHQPAASSLRIFAASAKQISQFQVALLRQPQRSIRKRVTSLLWRVFYRVIRDKAAQLKQLRESRKKSPSTRLECSDPAAELEADLAAALSEAEACLQSICSAMQRRIQSGEAGSCEAGEEGGAQLLARLHHVGQLHTMLADIERYRSTSGIGDTQEALRRAELLYCSALAACPQIGQAFNQRGLLAAHRSDPLGAVHCGFRALLCAFPFPNSRENLLVWLGQLAEEVKAENGSSGELRRSVLPAHRMGGRGAANAALCRVQQELLRAAAEENTEDNSVTGSGGLHALSELAGNAQARLQEAMADRSSDSFGSAGEDLDWLLEILMISTCSATYHSWNSRRSADNSTSVSAISGCDGGGPQGCRVSRSVLVADVAWDWVVRLGLCLTEKAKAHGADTLLLAPLALLAVLCAVLLPGLWRGTSAAPLRDAIENMQIPHGDEDLSLLRMSLPEDILATGLVQLPILGPASSAKQASRAAGTAFGGTAQHFQDASVETPTRTLPEEAENDDVSEDEVVLCSPVVRIASPLKAKQHSPPTDDMKVGTKVQSVSADPASFCMPAPDHLHAAVRRARVRYALRASASPETVEAYAPVTALSKTSLVKGDSLKHQIFKEVSPTPSPVPEEDFEEESEESHCDSVMHQGNESFFFGQAQAQTGLSFASRADVPPMAMEANPFFGQGLMQMYGLHPDIASMAAAAAASAAAAAVAAWSPPSGFVGAQELEAMQHEAAMCAAALASGAFHGRPMPSLRSERETAGRQLGPEGHVFRGPPPGLTEDWCSPPMVDLGFLDDAADSLDLATEASRVDFARSGDSFLPKAVMPPPGLELPAKGS</sequence>
<comment type="caution">
    <text evidence="3">The sequence shown here is derived from an EMBL/GenBank/DDBJ whole genome shotgun (WGS) entry which is preliminary data.</text>
</comment>
<dbReference type="Pfam" id="PF10373">
    <property type="entry name" value="EST1_DNA_bind"/>
    <property type="match status" value="1"/>
</dbReference>
<feature type="compositionally biased region" description="Acidic residues" evidence="1">
    <location>
        <begin position="720"/>
        <end position="729"/>
    </location>
</feature>
<dbReference type="GO" id="GO:0042162">
    <property type="term" value="F:telomeric DNA binding"/>
    <property type="evidence" value="ECO:0007669"/>
    <property type="project" value="TreeGrafter"/>
</dbReference>
<dbReference type="GO" id="GO:0005697">
    <property type="term" value="C:telomerase holoenzyme complex"/>
    <property type="evidence" value="ECO:0007669"/>
    <property type="project" value="TreeGrafter"/>
</dbReference>
<dbReference type="PANTHER" id="PTHR15696:SF0">
    <property type="entry name" value="TELOMERASE-BINDING PROTEIN EST1A"/>
    <property type="match status" value="1"/>
</dbReference>
<organism evidence="3 4">
    <name type="scientific">Polarella glacialis</name>
    <name type="common">Dinoflagellate</name>
    <dbReference type="NCBI Taxonomy" id="89957"/>
    <lineage>
        <taxon>Eukaryota</taxon>
        <taxon>Sar</taxon>
        <taxon>Alveolata</taxon>
        <taxon>Dinophyceae</taxon>
        <taxon>Suessiales</taxon>
        <taxon>Suessiaceae</taxon>
        <taxon>Polarella</taxon>
    </lineage>
</organism>
<dbReference type="Proteomes" id="UP000626109">
    <property type="component" value="Unassembled WGS sequence"/>
</dbReference>
<dbReference type="PANTHER" id="PTHR15696">
    <property type="entry name" value="SMG-7 SUPPRESSOR WITH MORPHOLOGICAL EFFECT ON GENITALIA PROTEIN 7"/>
    <property type="match status" value="1"/>
</dbReference>
<evidence type="ECO:0000313" key="3">
    <source>
        <dbReference type="EMBL" id="CAE8695580.1"/>
    </source>
</evidence>
<gene>
    <name evidence="3" type="ORF">PGLA2088_LOCUS29422</name>
</gene>
<dbReference type="InterPro" id="IPR018834">
    <property type="entry name" value="DNA/RNA-bd_Est1-type"/>
</dbReference>
<reference evidence="3" key="1">
    <citation type="submission" date="2021-02" db="EMBL/GenBank/DDBJ databases">
        <authorList>
            <person name="Dougan E. K."/>
            <person name="Rhodes N."/>
            <person name="Thang M."/>
            <person name="Chan C."/>
        </authorList>
    </citation>
    <scope>NUCLEOTIDE SEQUENCE</scope>
</reference>
<evidence type="ECO:0000313" key="4">
    <source>
        <dbReference type="Proteomes" id="UP000626109"/>
    </source>
</evidence>
<name>A0A813K2Y6_POLGL</name>
<dbReference type="Gene3D" id="1.25.40.10">
    <property type="entry name" value="Tetratricopeptide repeat domain"/>
    <property type="match status" value="1"/>
</dbReference>
<feature type="region of interest" description="Disordered" evidence="1">
    <location>
        <begin position="703"/>
        <end position="729"/>
    </location>
</feature>
<dbReference type="InterPro" id="IPR045153">
    <property type="entry name" value="Est1/Ebs1-like"/>
</dbReference>
<dbReference type="EMBL" id="CAJNNW010028309">
    <property type="protein sequence ID" value="CAE8695580.1"/>
    <property type="molecule type" value="Genomic_DNA"/>
</dbReference>
<proteinExistence type="predicted"/>
<dbReference type="GO" id="GO:0000184">
    <property type="term" value="P:nuclear-transcribed mRNA catabolic process, nonsense-mediated decay"/>
    <property type="evidence" value="ECO:0007669"/>
    <property type="project" value="TreeGrafter"/>
</dbReference>
<dbReference type="AlphaFoldDB" id="A0A813K2Y6"/>
<evidence type="ECO:0000256" key="1">
    <source>
        <dbReference type="SAM" id="MobiDB-lite"/>
    </source>
</evidence>
<feature type="compositionally biased region" description="Polar residues" evidence="1">
    <location>
        <begin position="704"/>
        <end position="716"/>
    </location>
</feature>
<dbReference type="InterPro" id="IPR011990">
    <property type="entry name" value="TPR-like_helical_dom_sf"/>
</dbReference>
<feature type="region of interest" description="Disordered" evidence="1">
    <location>
        <begin position="1027"/>
        <end position="1048"/>
    </location>
</feature>
<accession>A0A813K2Y6</accession>
<feature type="domain" description="DNA/RNA-binding" evidence="2">
    <location>
        <begin position="384"/>
        <end position="437"/>
    </location>
</feature>
<dbReference type="SUPFAM" id="SSF48452">
    <property type="entry name" value="TPR-like"/>
    <property type="match status" value="1"/>
</dbReference>